<dbReference type="GO" id="GO:0030677">
    <property type="term" value="C:ribonuclease P complex"/>
    <property type="evidence" value="ECO:0007669"/>
    <property type="project" value="TreeGrafter"/>
</dbReference>
<evidence type="ECO:0000256" key="2">
    <source>
        <dbReference type="ARBA" id="ARBA00022694"/>
    </source>
</evidence>
<keyword evidence="4 7" id="KW-0255">Endonuclease</keyword>
<dbReference type="GO" id="GO:0004526">
    <property type="term" value="F:ribonuclease P activity"/>
    <property type="evidence" value="ECO:0007669"/>
    <property type="project" value="UniProtKB-UniRule"/>
</dbReference>
<dbReference type="KEGG" id="est:DN752_14910"/>
<evidence type="ECO:0000256" key="7">
    <source>
        <dbReference type="HAMAP-Rule" id="MF_00227"/>
    </source>
</evidence>
<dbReference type="PANTHER" id="PTHR33992:SF1">
    <property type="entry name" value="RIBONUCLEASE P PROTEIN COMPONENT"/>
    <property type="match status" value="1"/>
</dbReference>
<evidence type="ECO:0000256" key="4">
    <source>
        <dbReference type="ARBA" id="ARBA00022759"/>
    </source>
</evidence>
<proteinExistence type="inferred from homology"/>
<name>A0A2Z4ILP3_9BACT</name>
<dbReference type="GO" id="GO:0001682">
    <property type="term" value="P:tRNA 5'-leader removal"/>
    <property type="evidence" value="ECO:0007669"/>
    <property type="project" value="UniProtKB-UniRule"/>
</dbReference>
<evidence type="ECO:0000256" key="6">
    <source>
        <dbReference type="ARBA" id="ARBA00022884"/>
    </source>
</evidence>
<dbReference type="Proteomes" id="UP000248688">
    <property type="component" value="Chromosome"/>
</dbReference>
<dbReference type="SUPFAM" id="SSF54211">
    <property type="entry name" value="Ribosomal protein S5 domain 2-like"/>
    <property type="match status" value="1"/>
</dbReference>
<dbReference type="GO" id="GO:0042781">
    <property type="term" value="F:3'-tRNA processing endoribonuclease activity"/>
    <property type="evidence" value="ECO:0007669"/>
    <property type="project" value="TreeGrafter"/>
</dbReference>
<comment type="catalytic activity">
    <reaction evidence="7">
        <text>Endonucleolytic cleavage of RNA, removing 5'-extranucleotides from tRNA precursor.</text>
        <dbReference type="EC" id="3.1.26.5"/>
    </reaction>
</comment>
<keyword evidence="2 7" id="KW-0819">tRNA processing</keyword>
<dbReference type="EMBL" id="CP030041">
    <property type="protein sequence ID" value="AWW31313.1"/>
    <property type="molecule type" value="Genomic_DNA"/>
</dbReference>
<dbReference type="InterPro" id="IPR000100">
    <property type="entry name" value="RNase_P"/>
</dbReference>
<keyword evidence="6 7" id="KW-0694">RNA-binding</keyword>
<keyword evidence="10" id="KW-1185">Reference proteome</keyword>
<protein>
    <recommendedName>
        <fullName evidence="7 8">Ribonuclease P protein component</fullName>
        <shortName evidence="7">RNase P protein</shortName>
        <shortName evidence="7">RNaseP protein</shortName>
        <ecNumber evidence="7 8">3.1.26.5</ecNumber>
    </recommendedName>
    <alternativeName>
        <fullName evidence="7">Protein C5</fullName>
    </alternativeName>
</protein>
<comment type="subunit">
    <text evidence="7">Consists of a catalytic RNA component (M1 or rnpB) and a protein subunit.</text>
</comment>
<keyword evidence="5 7" id="KW-0378">Hydrolase</keyword>
<dbReference type="Pfam" id="PF00825">
    <property type="entry name" value="Ribonuclease_P"/>
    <property type="match status" value="1"/>
</dbReference>
<evidence type="ECO:0000313" key="9">
    <source>
        <dbReference type="EMBL" id="AWW31313.1"/>
    </source>
</evidence>
<dbReference type="Gene3D" id="3.30.230.10">
    <property type="match status" value="1"/>
</dbReference>
<evidence type="ECO:0000313" key="10">
    <source>
        <dbReference type="Proteomes" id="UP000248688"/>
    </source>
</evidence>
<comment type="similarity">
    <text evidence="7">Belongs to the RnpA family.</text>
</comment>
<dbReference type="PANTHER" id="PTHR33992">
    <property type="entry name" value="RIBONUCLEASE P PROTEIN COMPONENT"/>
    <property type="match status" value="1"/>
</dbReference>
<dbReference type="PROSITE" id="PS00648">
    <property type="entry name" value="RIBONUCLEASE_P"/>
    <property type="match status" value="1"/>
</dbReference>
<dbReference type="EC" id="3.1.26.5" evidence="7 8"/>
<gene>
    <name evidence="7 9" type="primary">rnpA</name>
    <name evidence="9" type="ORF">DN752_14910</name>
</gene>
<dbReference type="InterPro" id="IPR020568">
    <property type="entry name" value="Ribosomal_Su5_D2-typ_SF"/>
</dbReference>
<sequence length="132" mass="15793">MDYRLPKKERLHSKKLIKELFDKGSSFFLYPFKIIYLPIEGEAETNQVLFSVSKRKIRKAVHRNYLKRRIKEAYRLNKSLLIDGKNNKKLIAFVYVAPDLEDFHKIQSKVQKVLNRLADRQEANRNNDEKKK</sequence>
<dbReference type="NCBIfam" id="TIGR00188">
    <property type="entry name" value="rnpA"/>
    <property type="match status" value="1"/>
</dbReference>
<evidence type="ECO:0000256" key="8">
    <source>
        <dbReference type="NCBIfam" id="TIGR00188"/>
    </source>
</evidence>
<evidence type="ECO:0000256" key="3">
    <source>
        <dbReference type="ARBA" id="ARBA00022722"/>
    </source>
</evidence>
<dbReference type="InterPro" id="IPR014721">
    <property type="entry name" value="Ribsml_uS5_D2-typ_fold_subgr"/>
</dbReference>
<dbReference type="HAMAP" id="MF_00227">
    <property type="entry name" value="RNase_P"/>
    <property type="match status" value="1"/>
</dbReference>
<reference evidence="9 10" key="1">
    <citation type="submission" date="2018-06" db="EMBL/GenBank/DDBJ databases">
        <title>Echinicola strongylocentroti sp. nov., isolated from a sea urchin Strongylocentrotus intermedius.</title>
        <authorList>
            <person name="Bae S.S."/>
        </authorList>
    </citation>
    <scope>NUCLEOTIDE SEQUENCE [LARGE SCALE GENOMIC DNA]</scope>
    <source>
        <strain evidence="9 10">MEBiC08714</strain>
    </source>
</reference>
<organism evidence="9 10">
    <name type="scientific">Echinicola strongylocentroti</name>
    <dbReference type="NCBI Taxonomy" id="1795355"/>
    <lineage>
        <taxon>Bacteria</taxon>
        <taxon>Pseudomonadati</taxon>
        <taxon>Bacteroidota</taxon>
        <taxon>Cytophagia</taxon>
        <taxon>Cytophagales</taxon>
        <taxon>Cyclobacteriaceae</taxon>
        <taxon>Echinicola</taxon>
    </lineage>
</organism>
<accession>A0A2Z4ILP3</accession>
<evidence type="ECO:0000256" key="5">
    <source>
        <dbReference type="ARBA" id="ARBA00022801"/>
    </source>
</evidence>
<comment type="function">
    <text evidence="1 7">RNaseP catalyzes the removal of the 5'-leader sequence from pre-tRNA to produce the mature 5'-terminus. It can also cleave other RNA substrates such as 4.5S RNA. The protein component plays an auxiliary but essential role in vivo by binding to the 5'-leader sequence and broadening the substrate specificity of the ribozyme.</text>
</comment>
<keyword evidence="3 7" id="KW-0540">Nuclease</keyword>
<dbReference type="AlphaFoldDB" id="A0A2Z4ILP3"/>
<dbReference type="GO" id="GO:0000049">
    <property type="term" value="F:tRNA binding"/>
    <property type="evidence" value="ECO:0007669"/>
    <property type="project" value="UniProtKB-UniRule"/>
</dbReference>
<evidence type="ECO:0000256" key="1">
    <source>
        <dbReference type="ARBA" id="ARBA00002663"/>
    </source>
</evidence>
<dbReference type="RefSeq" id="WP_112784689.1">
    <property type="nucleotide sequence ID" value="NZ_CP030041.1"/>
</dbReference>
<dbReference type="OrthoDB" id="1524972at2"/>
<dbReference type="InterPro" id="IPR020539">
    <property type="entry name" value="RNase_P_CS"/>
</dbReference>